<keyword evidence="1" id="KW-0472">Membrane</keyword>
<dbReference type="EMBL" id="LR796418">
    <property type="protein sequence ID" value="CAB4142616.1"/>
    <property type="molecule type" value="Genomic_DNA"/>
</dbReference>
<proteinExistence type="predicted"/>
<keyword evidence="1" id="KW-1133">Transmembrane helix</keyword>
<name>A0A6J5MCA6_9CAUD</name>
<organism evidence="2">
    <name type="scientific">uncultured Caudovirales phage</name>
    <dbReference type="NCBI Taxonomy" id="2100421"/>
    <lineage>
        <taxon>Viruses</taxon>
        <taxon>Duplodnaviria</taxon>
        <taxon>Heunggongvirae</taxon>
        <taxon>Uroviricota</taxon>
        <taxon>Caudoviricetes</taxon>
        <taxon>Peduoviridae</taxon>
        <taxon>Maltschvirus</taxon>
        <taxon>Maltschvirus maltsch</taxon>
    </lineage>
</organism>
<accession>A0A6J5MCA6</accession>
<sequence length="121" mass="13535">MTTIAYDQIMQDITNVITNVDAVYKQTHTRTEYFTYKLGKGASRFFTFMKSPQVKLFSLIVFWAMFVTSWLLSAFAIGTVGAFIVFGLIIALYSSATAEAVAAIIKNTMINYYTGLLGNVR</sequence>
<gene>
    <name evidence="2" type="ORF">UFOVP436_20</name>
    <name evidence="3" type="ORF">UFOVP784_20</name>
</gene>
<reference evidence="2" key="1">
    <citation type="submission" date="2020-04" db="EMBL/GenBank/DDBJ databases">
        <authorList>
            <person name="Chiriac C."/>
            <person name="Salcher M."/>
            <person name="Ghai R."/>
            <person name="Kavagutti S V."/>
        </authorList>
    </citation>
    <scope>NUCLEOTIDE SEQUENCE</scope>
</reference>
<feature type="transmembrane region" description="Helical" evidence="1">
    <location>
        <begin position="56"/>
        <end position="77"/>
    </location>
</feature>
<evidence type="ECO:0000256" key="1">
    <source>
        <dbReference type="SAM" id="Phobius"/>
    </source>
</evidence>
<dbReference type="EMBL" id="LR796737">
    <property type="protein sequence ID" value="CAB4162177.1"/>
    <property type="molecule type" value="Genomic_DNA"/>
</dbReference>
<evidence type="ECO:0000313" key="3">
    <source>
        <dbReference type="EMBL" id="CAB4162177.1"/>
    </source>
</evidence>
<feature type="transmembrane region" description="Helical" evidence="1">
    <location>
        <begin position="83"/>
        <end position="105"/>
    </location>
</feature>
<keyword evidence="1" id="KW-0812">Transmembrane</keyword>
<protein>
    <submittedName>
        <fullName evidence="2">Uncharacterized protein</fullName>
    </submittedName>
</protein>
<evidence type="ECO:0000313" key="2">
    <source>
        <dbReference type="EMBL" id="CAB4142616.1"/>
    </source>
</evidence>